<dbReference type="EMBL" id="CAJOBC010088731">
    <property type="protein sequence ID" value="CAF4372242.1"/>
    <property type="molecule type" value="Genomic_DNA"/>
</dbReference>
<evidence type="ECO:0000313" key="4">
    <source>
        <dbReference type="EMBL" id="CAF4372242.1"/>
    </source>
</evidence>
<gene>
    <name evidence="3" type="ORF">GPM918_LOCUS37137</name>
    <name evidence="4" type="ORF">SRO942_LOCUS37897</name>
</gene>
<dbReference type="Gene3D" id="3.40.50.1820">
    <property type="entry name" value="alpha/beta hydrolase"/>
    <property type="match status" value="3"/>
</dbReference>
<sequence>MNPNSRTLQCLLLVVHVAFLIAPKGTGTPKQSTCGAPYPDTRPTTDKKMFTHDNKKCFPTNADNTATFVADADVMTFHTKDSAHCAYLTLAALKGKTLEALIHETGVMLVDLPTFSDMKTVYKAAGLPIKKVVQFLSITGVQCYLSGRLRNGQTVQAPFGWTVNKPVESNHMVVLEVSKDATGTLSGRFLDFSYPAGQGRESTTWPVADSVPLRHSPLSTRHSPVPVLIIHWSTHPLFLGIPYAQPPLNKLRFQTPKSLKKWTNIFEANKLGHGCIENCTDPQSTSSAPLYDLSRLVNLTYVIIVTFNYRLGAFGFYFNIDKSPVGDWGLFHKVLIQSPTIGVPFRTKDNAQQFNNRFSKLLNCRSSSDELQCLQAQTCQEICQAQTTTADLTELNAFSIQKFRPWGPALGLSRFRLIYNSTQIFQEVIH</sequence>
<proteinExistence type="predicted"/>
<dbReference type="OrthoDB" id="19653at2759"/>
<dbReference type="InterPro" id="IPR029058">
    <property type="entry name" value="AB_hydrolase_fold"/>
</dbReference>
<dbReference type="PANTHER" id="PTHR45570">
    <property type="entry name" value="CARBOXYLIC ESTER HYDROLASE"/>
    <property type="match status" value="1"/>
</dbReference>
<evidence type="ECO:0000256" key="1">
    <source>
        <dbReference type="SAM" id="SignalP"/>
    </source>
</evidence>
<dbReference type="InterPro" id="IPR002018">
    <property type="entry name" value="CarbesteraseB"/>
</dbReference>
<comment type="caution">
    <text evidence="3">The sequence shown here is derived from an EMBL/GenBank/DDBJ whole genome shotgun (WGS) entry which is preliminary data.</text>
</comment>
<evidence type="ECO:0000313" key="3">
    <source>
        <dbReference type="EMBL" id="CAF1511589.1"/>
    </source>
</evidence>
<evidence type="ECO:0000259" key="2">
    <source>
        <dbReference type="Pfam" id="PF00135"/>
    </source>
</evidence>
<accession>A0A815U1N0</accession>
<dbReference type="SUPFAM" id="SSF53474">
    <property type="entry name" value="alpha/beta-Hydrolases"/>
    <property type="match status" value="1"/>
</dbReference>
<evidence type="ECO:0000313" key="5">
    <source>
        <dbReference type="Proteomes" id="UP000663829"/>
    </source>
</evidence>
<dbReference type="Proteomes" id="UP000663829">
    <property type="component" value="Unassembled WGS sequence"/>
</dbReference>
<protein>
    <recommendedName>
        <fullName evidence="2">Carboxylesterase type B domain-containing protein</fullName>
    </recommendedName>
</protein>
<feature type="domain" description="Carboxylesterase type B" evidence="2">
    <location>
        <begin position="237"/>
        <end position="286"/>
    </location>
</feature>
<dbReference type="Pfam" id="PF00135">
    <property type="entry name" value="COesterase"/>
    <property type="match status" value="2"/>
</dbReference>
<keyword evidence="5" id="KW-1185">Reference proteome</keyword>
<dbReference type="EMBL" id="CAJNOQ010023190">
    <property type="protein sequence ID" value="CAF1511589.1"/>
    <property type="molecule type" value="Genomic_DNA"/>
</dbReference>
<dbReference type="AlphaFoldDB" id="A0A815U1N0"/>
<feature type="domain" description="Carboxylesterase type B" evidence="2">
    <location>
        <begin position="327"/>
        <end position="400"/>
    </location>
</feature>
<feature type="signal peptide" evidence="1">
    <location>
        <begin position="1"/>
        <end position="27"/>
    </location>
</feature>
<dbReference type="Proteomes" id="UP000681722">
    <property type="component" value="Unassembled WGS sequence"/>
</dbReference>
<organism evidence="3 5">
    <name type="scientific">Didymodactylos carnosus</name>
    <dbReference type="NCBI Taxonomy" id="1234261"/>
    <lineage>
        <taxon>Eukaryota</taxon>
        <taxon>Metazoa</taxon>
        <taxon>Spiralia</taxon>
        <taxon>Gnathifera</taxon>
        <taxon>Rotifera</taxon>
        <taxon>Eurotatoria</taxon>
        <taxon>Bdelloidea</taxon>
        <taxon>Philodinida</taxon>
        <taxon>Philodinidae</taxon>
        <taxon>Didymodactylos</taxon>
    </lineage>
</organism>
<reference evidence="3" key="1">
    <citation type="submission" date="2021-02" db="EMBL/GenBank/DDBJ databases">
        <authorList>
            <person name="Nowell W R."/>
        </authorList>
    </citation>
    <scope>NUCLEOTIDE SEQUENCE</scope>
</reference>
<name>A0A815U1N0_9BILA</name>
<keyword evidence="1" id="KW-0732">Signal</keyword>
<feature type="chain" id="PRO_5035687892" description="Carboxylesterase type B domain-containing protein" evidence="1">
    <location>
        <begin position="28"/>
        <end position="430"/>
    </location>
</feature>